<comment type="caution">
    <text evidence="2">The sequence shown here is derived from an EMBL/GenBank/DDBJ whole genome shotgun (WGS) entry which is preliminary data.</text>
</comment>
<feature type="region of interest" description="Disordered" evidence="1">
    <location>
        <begin position="1"/>
        <end position="43"/>
    </location>
</feature>
<evidence type="ECO:0000313" key="2">
    <source>
        <dbReference type="EMBL" id="MBM7809610.1"/>
    </source>
</evidence>
<accession>A0ABS2S116</accession>
<protein>
    <submittedName>
        <fullName evidence="2">Uncharacterized protein</fullName>
    </submittedName>
</protein>
<name>A0ABS2S116_9PSEU</name>
<keyword evidence="3" id="KW-1185">Reference proteome</keyword>
<dbReference type="EMBL" id="JAFBCL010000001">
    <property type="protein sequence ID" value="MBM7809610.1"/>
    <property type="molecule type" value="Genomic_DNA"/>
</dbReference>
<sequence>MTVGTDVLDARRGGAAAGVAARPGGHRPGPPRRPFACSAHRGG</sequence>
<evidence type="ECO:0000313" key="3">
    <source>
        <dbReference type="Proteomes" id="UP001195724"/>
    </source>
</evidence>
<evidence type="ECO:0000256" key="1">
    <source>
        <dbReference type="SAM" id="MobiDB-lite"/>
    </source>
</evidence>
<proteinExistence type="predicted"/>
<dbReference type="Proteomes" id="UP001195724">
    <property type="component" value="Unassembled WGS sequence"/>
</dbReference>
<feature type="compositionally biased region" description="Low complexity" evidence="1">
    <location>
        <begin position="13"/>
        <end position="23"/>
    </location>
</feature>
<reference evidence="2 3" key="1">
    <citation type="submission" date="2021-01" db="EMBL/GenBank/DDBJ databases">
        <title>Sequencing the genomes of 1000 actinobacteria strains.</title>
        <authorList>
            <person name="Klenk H.-P."/>
        </authorList>
    </citation>
    <scope>NUCLEOTIDE SEQUENCE [LARGE SCALE GENOMIC DNA]</scope>
    <source>
        <strain evidence="2 3">DSM 44581</strain>
    </source>
</reference>
<dbReference type="RefSeq" id="WP_275584697.1">
    <property type="nucleotide sequence ID" value="NZ_JAFBCL010000001.1"/>
</dbReference>
<gene>
    <name evidence="2" type="ORF">JOE68_000475</name>
</gene>
<organism evidence="2 3">
    <name type="scientific">Saccharothrix algeriensis</name>
    <dbReference type="NCBI Taxonomy" id="173560"/>
    <lineage>
        <taxon>Bacteria</taxon>
        <taxon>Bacillati</taxon>
        <taxon>Actinomycetota</taxon>
        <taxon>Actinomycetes</taxon>
        <taxon>Pseudonocardiales</taxon>
        <taxon>Pseudonocardiaceae</taxon>
        <taxon>Saccharothrix</taxon>
    </lineage>
</organism>